<gene>
    <name evidence="1" type="primary">YHM1</name>
    <name evidence="1" type="ORF">EV182_008849</name>
</gene>
<evidence type="ECO:0000313" key="2">
    <source>
        <dbReference type="Proteomes" id="UP001145114"/>
    </source>
</evidence>
<proteinExistence type="predicted"/>
<accession>A0ACC1HCA4</accession>
<evidence type="ECO:0000313" key="1">
    <source>
        <dbReference type="EMBL" id="KAJ1669246.1"/>
    </source>
</evidence>
<protein>
    <submittedName>
        <fullName evidence="1">High copy suppressor of abf2</fullName>
    </submittedName>
</protein>
<feature type="non-terminal residue" evidence="1">
    <location>
        <position position="1"/>
    </location>
</feature>
<name>A0ACC1HCA4_9FUNG</name>
<dbReference type="EMBL" id="JAMZIH010010067">
    <property type="protein sequence ID" value="KAJ1669246.1"/>
    <property type="molecule type" value="Genomic_DNA"/>
</dbReference>
<dbReference type="Proteomes" id="UP001145114">
    <property type="component" value="Unassembled WGS sequence"/>
</dbReference>
<sequence length="160" mass="17612">IKKQTNPAAFGGRNSLRIFYEEGFGLYRGALWTAARNAPGSFALFGGSAFVKEFLFHLEDYNRATFLQNFAASIGGAVASIAVSAPLDVVKTRIQARPFDSPKSGMAIVRDMVRQEGFSAFFKGLTPKILVVGPKLVFSFTCAQWLIPQIDRWTRAAELK</sequence>
<reference evidence="1" key="1">
    <citation type="submission" date="2022-06" db="EMBL/GenBank/DDBJ databases">
        <title>Phylogenomic reconstructions and comparative analyses of Kickxellomycotina fungi.</title>
        <authorList>
            <person name="Reynolds N.K."/>
            <person name="Stajich J.E."/>
            <person name="Barry K."/>
            <person name="Grigoriev I.V."/>
            <person name="Crous P."/>
            <person name="Smith M.E."/>
        </authorList>
    </citation>
    <scope>NUCLEOTIDE SEQUENCE</scope>
    <source>
        <strain evidence="1">RSA 2271</strain>
    </source>
</reference>
<comment type="caution">
    <text evidence="1">The sequence shown here is derived from an EMBL/GenBank/DDBJ whole genome shotgun (WGS) entry which is preliminary data.</text>
</comment>
<keyword evidence="2" id="KW-1185">Reference proteome</keyword>
<organism evidence="1 2">
    <name type="scientific">Spiromyces aspiralis</name>
    <dbReference type="NCBI Taxonomy" id="68401"/>
    <lineage>
        <taxon>Eukaryota</taxon>
        <taxon>Fungi</taxon>
        <taxon>Fungi incertae sedis</taxon>
        <taxon>Zoopagomycota</taxon>
        <taxon>Kickxellomycotina</taxon>
        <taxon>Kickxellomycetes</taxon>
        <taxon>Kickxellales</taxon>
        <taxon>Kickxellaceae</taxon>
        <taxon>Spiromyces</taxon>
    </lineage>
</organism>
<feature type="non-terminal residue" evidence="1">
    <location>
        <position position="160"/>
    </location>
</feature>